<comment type="caution">
    <text evidence="1">The sequence shown here is derived from an EMBL/GenBank/DDBJ whole genome shotgun (WGS) entry which is preliminary data.</text>
</comment>
<accession>A0AAE3KQK6</accession>
<protein>
    <submittedName>
        <fullName evidence="1">Uncharacterized protein</fullName>
    </submittedName>
</protein>
<evidence type="ECO:0000313" key="2">
    <source>
        <dbReference type="Proteomes" id="UP001204953"/>
    </source>
</evidence>
<name>A0AAE3KQK6_9CYAN</name>
<organism evidence="1 2">
    <name type="scientific">Limnofasciculus baicalensis BBK-W-15</name>
    <dbReference type="NCBI Taxonomy" id="2699891"/>
    <lineage>
        <taxon>Bacteria</taxon>
        <taxon>Bacillati</taxon>
        <taxon>Cyanobacteriota</taxon>
        <taxon>Cyanophyceae</taxon>
        <taxon>Coleofasciculales</taxon>
        <taxon>Coleofasciculaceae</taxon>
        <taxon>Limnofasciculus</taxon>
        <taxon>Limnofasciculus baicalensis</taxon>
    </lineage>
</organism>
<dbReference type="AlphaFoldDB" id="A0AAE3KQK6"/>
<evidence type="ECO:0000313" key="1">
    <source>
        <dbReference type="EMBL" id="MCP2727472.1"/>
    </source>
</evidence>
<dbReference type="Proteomes" id="UP001204953">
    <property type="component" value="Unassembled WGS sequence"/>
</dbReference>
<keyword evidence="2" id="KW-1185">Reference proteome</keyword>
<reference evidence="1" key="1">
    <citation type="submission" date="2022-06" db="EMBL/GenBank/DDBJ databases">
        <title>New cyanobacteria of genus Symplocastrum in benthos of Lake Baikal.</title>
        <authorList>
            <person name="Sorokovikova E."/>
            <person name="Tikhonova I."/>
            <person name="Krasnopeev A."/>
            <person name="Evseev P."/>
            <person name="Gladkikh A."/>
            <person name="Belykh O."/>
        </authorList>
    </citation>
    <scope>NUCLEOTIDE SEQUENCE</scope>
    <source>
        <strain evidence="1">BBK-W-15</strain>
    </source>
</reference>
<gene>
    <name evidence="1" type="ORF">NJ959_03160</name>
</gene>
<dbReference type="EMBL" id="JAMZMM010000016">
    <property type="protein sequence ID" value="MCP2727472.1"/>
    <property type="molecule type" value="Genomic_DNA"/>
</dbReference>
<sequence>MKKNNQLERVPDELQKTLDLEASNPLADRKDEIANLLNSDRFIADYDACIWWNGCYYCKDESHNWYCIKCTF</sequence>
<proteinExistence type="predicted"/>